<dbReference type="SUPFAM" id="SSF50729">
    <property type="entry name" value="PH domain-like"/>
    <property type="match status" value="1"/>
</dbReference>
<name>A0AA36G5Z7_9BILA</name>
<dbReference type="PANTHER" id="PTHR21538:SF11">
    <property type="entry name" value="ANILLIN-LIKE PROTEIN 1"/>
    <property type="match status" value="1"/>
</dbReference>
<dbReference type="CDD" id="cd01263">
    <property type="entry name" value="PH_anillin"/>
    <property type="match status" value="1"/>
</dbReference>
<dbReference type="Pfam" id="PF08174">
    <property type="entry name" value="Anillin"/>
    <property type="match status" value="1"/>
</dbReference>
<dbReference type="GO" id="GO:0005826">
    <property type="term" value="C:actomyosin contractile ring"/>
    <property type="evidence" value="ECO:0007669"/>
    <property type="project" value="TreeGrafter"/>
</dbReference>
<feature type="non-terminal residue" evidence="3">
    <location>
        <position position="1"/>
    </location>
</feature>
<dbReference type="SMART" id="SM00233">
    <property type="entry name" value="PH"/>
    <property type="match status" value="1"/>
</dbReference>
<gene>
    <name evidence="3" type="ORF">MSPICULIGERA_LOCUS18873</name>
</gene>
<feature type="compositionally biased region" description="Polar residues" evidence="1">
    <location>
        <begin position="171"/>
        <end position="187"/>
    </location>
</feature>
<dbReference type="InterPro" id="IPR011993">
    <property type="entry name" value="PH-like_dom_sf"/>
</dbReference>
<feature type="region of interest" description="Disordered" evidence="1">
    <location>
        <begin position="159"/>
        <end position="220"/>
    </location>
</feature>
<dbReference type="InterPro" id="IPR001849">
    <property type="entry name" value="PH_domain"/>
</dbReference>
<dbReference type="InterPro" id="IPR051364">
    <property type="entry name" value="Cytokinesis/Rho-signaling"/>
</dbReference>
<proteinExistence type="predicted"/>
<accession>A0AA36G5Z7</accession>
<dbReference type="Gene3D" id="2.30.29.30">
    <property type="entry name" value="Pleckstrin-homology domain (PH domain)/Phosphotyrosine-binding domain (PTB)"/>
    <property type="match status" value="1"/>
</dbReference>
<feature type="region of interest" description="Disordered" evidence="1">
    <location>
        <begin position="492"/>
        <end position="518"/>
    </location>
</feature>
<feature type="domain" description="PH" evidence="2">
    <location>
        <begin position="850"/>
        <end position="963"/>
    </location>
</feature>
<dbReference type="Pfam" id="PF00169">
    <property type="entry name" value="PH"/>
    <property type="match status" value="1"/>
</dbReference>
<organism evidence="3 4">
    <name type="scientific">Mesorhabditis spiculigera</name>
    <dbReference type="NCBI Taxonomy" id="96644"/>
    <lineage>
        <taxon>Eukaryota</taxon>
        <taxon>Metazoa</taxon>
        <taxon>Ecdysozoa</taxon>
        <taxon>Nematoda</taxon>
        <taxon>Chromadorea</taxon>
        <taxon>Rhabditida</taxon>
        <taxon>Rhabditina</taxon>
        <taxon>Rhabditomorpha</taxon>
        <taxon>Rhabditoidea</taxon>
        <taxon>Rhabditidae</taxon>
        <taxon>Mesorhabditinae</taxon>
        <taxon>Mesorhabditis</taxon>
    </lineage>
</organism>
<feature type="compositionally biased region" description="Gly residues" evidence="1">
    <location>
        <begin position="34"/>
        <end position="54"/>
    </location>
</feature>
<dbReference type="AlphaFoldDB" id="A0AA36G5Z7"/>
<feature type="region of interest" description="Disordered" evidence="1">
    <location>
        <begin position="1"/>
        <end position="57"/>
    </location>
</feature>
<feature type="region of interest" description="Disordered" evidence="1">
    <location>
        <begin position="413"/>
        <end position="436"/>
    </location>
</feature>
<comment type="caution">
    <text evidence="3">The sequence shown here is derived from an EMBL/GenBank/DDBJ whole genome shotgun (WGS) entry which is preliminary data.</text>
</comment>
<protein>
    <recommendedName>
        <fullName evidence="2">PH domain-containing protein</fullName>
    </recommendedName>
</protein>
<dbReference type="InterPro" id="IPR012966">
    <property type="entry name" value="AHD"/>
</dbReference>
<sequence length="973" mass="107931">MYRGGRGGGGGGGYNGGSNWRGRGRGNYSWSSNQGGGRGGGRGGGLGHGGGGHQNHGEFNAAQWVLPEMTQNPWAQLEQQLRAKEAAKGNHFALIMDALDPSVQAILARADARKQELRANSSVYVATSETTGVEEKSTSSPVATHIKARFAALEEQNNAFEYTEPKRATKENTPSPRKSMSNLTNVDLFSPKAGSPRKSVDFAKNQPTRKSFGHSETTVDENNKTTAGMHLFLVDRKSIGGLRTPPVRHLHEESTMTILAGNQTTMNQSTHSPPEMSPDFRPLRTSSPIREPAQAPKSFLNSCLKSAAEPKPMAKTAVFEANKPRIATYHTQWRGAAETPVAKGQEAGTPEKPIPSANLQNLRQRWEFATKCGTPLHPENSENDLLKAAKHLAETCIPAKKFVSRLPHLQKFNQPGLQPVKPILKHSSPKTSREPTVSMVVEEGLEKEADFIPEKEGEVFEETDLESTMPSDDEETPGVHALEELYKDELGQLSPLKPASPPKAADETLTPVREEAKPSPIRTFIQQKPVEPIFNAPLPPENPPDSGLVHSVSFYRRTKAAPRCDEKVEKVIFAGAEHNEFEHSPFQSVPNSVRQEIAAETRVLEERLAVQTEQIQQAIRALEFCRTTPEFAGSREEVDAQRALLVATETKRACIAELRRLEDPASVRQTEGIRGEIRLANVAIPLSREFISGLQAYSAEIDIMYYFTLIVRCGSEVMKSEIVSSEDALYSNGCITFPNTWTFKNLRPDFNCIIEVFALRSRKENLSHEEKYRIKGGTFRGALYPKVRSPAPSTSRGHAKQIESGFQHVGGLELRINTPEQPKYRLGDAQHPLQGEIQLRLKKCSVGKGSVSHRAFLSLHQKSQGLAAWSRYWCTLENGEMKFWRNPEDELGKNCAAMIDLTTCSTEGAVAEPHGNYPHSFHLDVWVPKEKSEREMEKLRILMAADHKEGLAQWIDTLNKAIKNLLMWNTTHR</sequence>
<evidence type="ECO:0000256" key="1">
    <source>
        <dbReference type="SAM" id="MobiDB-lite"/>
    </source>
</evidence>
<evidence type="ECO:0000313" key="3">
    <source>
        <dbReference type="EMBL" id="CAJ0580682.1"/>
    </source>
</evidence>
<dbReference type="GO" id="GO:0000281">
    <property type="term" value="P:mitotic cytokinesis"/>
    <property type="evidence" value="ECO:0007669"/>
    <property type="project" value="TreeGrafter"/>
</dbReference>
<feature type="compositionally biased region" description="Low complexity" evidence="1">
    <location>
        <begin position="17"/>
        <end position="33"/>
    </location>
</feature>
<feature type="compositionally biased region" description="Gly residues" evidence="1">
    <location>
        <begin position="1"/>
        <end position="16"/>
    </location>
</feature>
<keyword evidence="4" id="KW-1185">Reference proteome</keyword>
<reference evidence="3" key="1">
    <citation type="submission" date="2023-06" db="EMBL/GenBank/DDBJ databases">
        <authorList>
            <person name="Delattre M."/>
        </authorList>
    </citation>
    <scope>NUCLEOTIDE SEQUENCE</scope>
    <source>
        <strain evidence="3">AF72</strain>
    </source>
</reference>
<evidence type="ECO:0000313" key="4">
    <source>
        <dbReference type="Proteomes" id="UP001177023"/>
    </source>
</evidence>
<dbReference type="PROSITE" id="PS50003">
    <property type="entry name" value="PH_DOMAIN"/>
    <property type="match status" value="1"/>
</dbReference>
<dbReference type="GO" id="GO:0031106">
    <property type="term" value="P:septin ring organization"/>
    <property type="evidence" value="ECO:0007669"/>
    <property type="project" value="TreeGrafter"/>
</dbReference>
<dbReference type="EMBL" id="CATQJA010002662">
    <property type="protein sequence ID" value="CAJ0580682.1"/>
    <property type="molecule type" value="Genomic_DNA"/>
</dbReference>
<evidence type="ECO:0000259" key="2">
    <source>
        <dbReference type="PROSITE" id="PS50003"/>
    </source>
</evidence>
<dbReference type="InterPro" id="IPR037840">
    <property type="entry name" value="PH_Anillin"/>
</dbReference>
<dbReference type="PANTHER" id="PTHR21538">
    <property type="entry name" value="ANILLIN/RHOTEKIN RTKN"/>
    <property type="match status" value="1"/>
</dbReference>
<dbReference type="GO" id="GO:0000915">
    <property type="term" value="P:actomyosin contractile ring assembly"/>
    <property type="evidence" value="ECO:0007669"/>
    <property type="project" value="TreeGrafter"/>
</dbReference>
<dbReference type="Proteomes" id="UP001177023">
    <property type="component" value="Unassembled WGS sequence"/>
</dbReference>